<dbReference type="InterPro" id="IPR052063">
    <property type="entry name" value="Polysaccharide_Lyase_1"/>
</dbReference>
<keyword evidence="3" id="KW-0732">Signal</keyword>
<reference evidence="4" key="1">
    <citation type="journal article" date="2014" name="Int. J. Syst. Evol. Microbiol.">
        <title>Complete genome sequence of Corynebacterium casei LMG S-19264T (=DSM 44701T), isolated from a smear-ripened cheese.</title>
        <authorList>
            <consortium name="US DOE Joint Genome Institute (JGI-PGF)"/>
            <person name="Walter F."/>
            <person name="Albersmeier A."/>
            <person name="Kalinowski J."/>
            <person name="Ruckert C."/>
        </authorList>
    </citation>
    <scope>NUCLEOTIDE SEQUENCE</scope>
    <source>
        <strain evidence="4">CGMCC 1.15519</strain>
    </source>
</reference>
<gene>
    <name evidence="4" type="ORF">GCM10011529_21020</name>
</gene>
<keyword evidence="2" id="KW-0325">Glycoprotein</keyword>
<dbReference type="GO" id="GO:0046872">
    <property type="term" value="F:metal ion binding"/>
    <property type="evidence" value="ECO:0007669"/>
    <property type="project" value="UniProtKB-KW"/>
</dbReference>
<accession>A0A917E872</accession>
<comment type="caution">
    <text evidence="4">The sequence shown here is derived from an EMBL/GenBank/DDBJ whole genome shotgun (WGS) entry which is preliminary data.</text>
</comment>
<dbReference type="AlphaFoldDB" id="A0A917E872"/>
<feature type="chain" id="PRO_5037149766" description="Pectate lyase" evidence="3">
    <location>
        <begin position="21"/>
        <end position="449"/>
    </location>
</feature>
<keyword evidence="5" id="KW-1185">Reference proteome</keyword>
<name>A0A917E872_9SPHN</name>
<dbReference type="PANTHER" id="PTHR42970">
    <property type="entry name" value="PECTATE LYASE C-RELATED"/>
    <property type="match status" value="1"/>
</dbReference>
<evidence type="ECO:0000256" key="3">
    <source>
        <dbReference type="SAM" id="SignalP"/>
    </source>
</evidence>
<dbReference type="Gene3D" id="2.160.20.10">
    <property type="entry name" value="Single-stranded right-handed beta-helix, Pectin lyase-like"/>
    <property type="match status" value="1"/>
</dbReference>
<evidence type="ECO:0000256" key="1">
    <source>
        <dbReference type="ARBA" id="ARBA00022723"/>
    </source>
</evidence>
<feature type="signal peptide" evidence="3">
    <location>
        <begin position="1"/>
        <end position="20"/>
    </location>
</feature>
<dbReference type="SUPFAM" id="SSF51126">
    <property type="entry name" value="Pectin lyase-like"/>
    <property type="match status" value="1"/>
</dbReference>
<dbReference type="InterPro" id="IPR012334">
    <property type="entry name" value="Pectin_lyas_fold"/>
</dbReference>
<reference evidence="4" key="2">
    <citation type="submission" date="2020-09" db="EMBL/GenBank/DDBJ databases">
        <authorList>
            <person name="Sun Q."/>
            <person name="Zhou Y."/>
        </authorList>
    </citation>
    <scope>NUCLEOTIDE SEQUENCE</scope>
    <source>
        <strain evidence="4">CGMCC 1.15519</strain>
    </source>
</reference>
<sequence>MKSISTLTAGLLLGAAPLLAKPSFPGAEGHGREARGGRGGAVIAVTTLADAGPGSLRACIDAAGPRVCIFRVAGVIRFTTERPIIRNPYLTIAGESAPGDGILLTHAGGPTGLSPIALKKTHDIVIRHIRVRMDRRGDNRGSNSGVSLESARNIMIDHVSTSWALDQNFGAYAFNDRVTVSWSIFAEGIPPHDKCALMASHPGKPQRFSFIRNLCAHNGDRNPDANFMPGSCVEIVNNVFYNAESQFTEIWGSWGGTPASVIGNTYRRGPNTIAAAAAIDRPLIGATGMARIYQAGNSLDGVAALFTPSARLAIAASPSCPAATTPTPAAAAYAAVLAGAGAQPRDAVDARIIGEVRSRSGVIVRAPGILPTIAGGLAEPDTDADGMPDDWEARNGTDPNAADAWDDANRDGWLNLENFLDARHRRLTATQRRLTVRAKAASPSLVRRN</sequence>
<dbReference type="EMBL" id="BMJM01000006">
    <property type="protein sequence ID" value="GGE14448.1"/>
    <property type="molecule type" value="Genomic_DNA"/>
</dbReference>
<dbReference type="InterPro" id="IPR011050">
    <property type="entry name" value="Pectin_lyase_fold/virulence"/>
</dbReference>
<evidence type="ECO:0000256" key="2">
    <source>
        <dbReference type="ARBA" id="ARBA00023180"/>
    </source>
</evidence>
<protein>
    <recommendedName>
        <fullName evidence="6">Pectate lyase</fullName>
    </recommendedName>
</protein>
<evidence type="ECO:0008006" key="6">
    <source>
        <dbReference type="Google" id="ProtNLM"/>
    </source>
</evidence>
<dbReference type="Proteomes" id="UP000635071">
    <property type="component" value="Unassembled WGS sequence"/>
</dbReference>
<organism evidence="4 5">
    <name type="scientific">Sandarakinorhabdus glacialis</name>
    <dbReference type="NCBI Taxonomy" id="1614636"/>
    <lineage>
        <taxon>Bacteria</taxon>
        <taxon>Pseudomonadati</taxon>
        <taxon>Pseudomonadota</taxon>
        <taxon>Alphaproteobacteria</taxon>
        <taxon>Sphingomonadales</taxon>
        <taxon>Sphingosinicellaceae</taxon>
        <taxon>Sandarakinorhabdus</taxon>
    </lineage>
</organism>
<evidence type="ECO:0000313" key="4">
    <source>
        <dbReference type="EMBL" id="GGE14448.1"/>
    </source>
</evidence>
<proteinExistence type="predicted"/>
<dbReference type="PANTHER" id="PTHR42970:SF1">
    <property type="entry name" value="PECTATE LYASE C-RELATED"/>
    <property type="match status" value="1"/>
</dbReference>
<keyword evidence="1" id="KW-0479">Metal-binding</keyword>
<dbReference type="RefSeq" id="WP_188762897.1">
    <property type="nucleotide sequence ID" value="NZ_BMJM01000006.1"/>
</dbReference>
<evidence type="ECO:0000313" key="5">
    <source>
        <dbReference type="Proteomes" id="UP000635071"/>
    </source>
</evidence>